<reference evidence="4" key="1">
    <citation type="journal article" date="2021" name="PeerJ">
        <title>Extensive microbial diversity within the chicken gut microbiome revealed by metagenomics and culture.</title>
        <authorList>
            <person name="Gilroy R."/>
            <person name="Ravi A."/>
            <person name="Getino M."/>
            <person name="Pursley I."/>
            <person name="Horton D.L."/>
            <person name="Alikhan N.F."/>
            <person name="Baker D."/>
            <person name="Gharbi K."/>
            <person name="Hall N."/>
            <person name="Watson M."/>
            <person name="Adriaenssens E.M."/>
            <person name="Foster-Nyarko E."/>
            <person name="Jarju S."/>
            <person name="Secka A."/>
            <person name="Antonio M."/>
            <person name="Oren A."/>
            <person name="Chaudhuri R.R."/>
            <person name="La Ragione R."/>
            <person name="Hildebrand F."/>
            <person name="Pallen M.J."/>
        </authorList>
    </citation>
    <scope>NUCLEOTIDE SEQUENCE</scope>
    <source>
        <strain evidence="4">ChiSxjej1B13-11762</strain>
    </source>
</reference>
<dbReference type="Pfam" id="PF01757">
    <property type="entry name" value="Acyl_transf_3"/>
    <property type="match status" value="1"/>
</dbReference>
<feature type="transmembrane region" description="Helical" evidence="2">
    <location>
        <begin position="128"/>
        <end position="145"/>
    </location>
</feature>
<keyword evidence="2" id="KW-0472">Membrane</keyword>
<feature type="transmembrane region" description="Helical" evidence="2">
    <location>
        <begin position="229"/>
        <end position="250"/>
    </location>
</feature>
<feature type="transmembrane region" description="Helical" evidence="2">
    <location>
        <begin position="12"/>
        <end position="29"/>
    </location>
</feature>
<dbReference type="InterPro" id="IPR002656">
    <property type="entry name" value="Acyl_transf_3_dom"/>
</dbReference>
<proteinExistence type="predicted"/>
<feature type="domain" description="Acyltransferase 3" evidence="3">
    <location>
        <begin position="12"/>
        <end position="311"/>
    </location>
</feature>
<feature type="transmembrane region" description="Helical" evidence="2">
    <location>
        <begin position="294"/>
        <end position="315"/>
    </location>
</feature>
<evidence type="ECO:0000256" key="2">
    <source>
        <dbReference type="SAM" id="Phobius"/>
    </source>
</evidence>
<keyword evidence="4" id="KW-0808">Transferase</keyword>
<keyword evidence="4" id="KW-0012">Acyltransferase</keyword>
<accession>A0A9D1RB58</accession>
<feature type="transmembrane region" description="Helical" evidence="2">
    <location>
        <begin position="182"/>
        <end position="200"/>
    </location>
</feature>
<dbReference type="Proteomes" id="UP000824263">
    <property type="component" value="Unassembled WGS sequence"/>
</dbReference>
<organism evidence="4 5">
    <name type="scientific">Candidatus Dorea gallistercoris</name>
    <dbReference type="NCBI Taxonomy" id="2838542"/>
    <lineage>
        <taxon>Bacteria</taxon>
        <taxon>Bacillati</taxon>
        <taxon>Bacillota</taxon>
        <taxon>Clostridia</taxon>
        <taxon>Lachnospirales</taxon>
        <taxon>Lachnospiraceae</taxon>
        <taxon>Dorea</taxon>
    </lineage>
</organism>
<evidence type="ECO:0000259" key="3">
    <source>
        <dbReference type="Pfam" id="PF01757"/>
    </source>
</evidence>
<keyword evidence="2" id="KW-0812">Transmembrane</keyword>
<dbReference type="EMBL" id="DXGF01000179">
    <property type="protein sequence ID" value="HIW84634.1"/>
    <property type="molecule type" value="Genomic_DNA"/>
</dbReference>
<feature type="region of interest" description="Disordered" evidence="1">
    <location>
        <begin position="333"/>
        <end position="356"/>
    </location>
</feature>
<dbReference type="AlphaFoldDB" id="A0A9D1RB58"/>
<reference evidence="4" key="2">
    <citation type="submission" date="2021-04" db="EMBL/GenBank/DDBJ databases">
        <authorList>
            <person name="Gilroy R."/>
        </authorList>
    </citation>
    <scope>NUCLEOTIDE SEQUENCE</scope>
    <source>
        <strain evidence="4">ChiSxjej1B13-11762</strain>
    </source>
</reference>
<feature type="transmembrane region" description="Helical" evidence="2">
    <location>
        <begin position="73"/>
        <end position="93"/>
    </location>
</feature>
<feature type="transmembrane region" description="Helical" evidence="2">
    <location>
        <begin position="41"/>
        <end position="61"/>
    </location>
</feature>
<evidence type="ECO:0000313" key="4">
    <source>
        <dbReference type="EMBL" id="HIW84634.1"/>
    </source>
</evidence>
<dbReference type="GO" id="GO:0016747">
    <property type="term" value="F:acyltransferase activity, transferring groups other than amino-acyl groups"/>
    <property type="evidence" value="ECO:0007669"/>
    <property type="project" value="InterPro"/>
</dbReference>
<name>A0A9D1RB58_9FIRM</name>
<dbReference type="PANTHER" id="PTHR37312">
    <property type="entry name" value="MEMBRANE-BOUND ACYLTRANSFERASE YKRP-RELATED"/>
    <property type="match status" value="1"/>
</dbReference>
<dbReference type="PANTHER" id="PTHR37312:SF1">
    <property type="entry name" value="MEMBRANE-BOUND ACYLTRANSFERASE YKRP-RELATED"/>
    <property type="match status" value="1"/>
</dbReference>
<feature type="transmembrane region" description="Helical" evidence="2">
    <location>
        <begin position="99"/>
        <end position="121"/>
    </location>
</feature>
<gene>
    <name evidence="4" type="ORF">H9873_09985</name>
</gene>
<keyword evidence="2" id="KW-1133">Transmembrane helix</keyword>
<feature type="transmembrane region" description="Helical" evidence="2">
    <location>
        <begin position="151"/>
        <end position="170"/>
    </location>
</feature>
<protein>
    <submittedName>
        <fullName evidence="4">Acyltransferase family protein</fullName>
    </submittedName>
</protein>
<evidence type="ECO:0000256" key="1">
    <source>
        <dbReference type="SAM" id="MobiDB-lite"/>
    </source>
</evidence>
<feature type="transmembrane region" description="Helical" evidence="2">
    <location>
        <begin position="257"/>
        <end position="274"/>
    </location>
</feature>
<evidence type="ECO:0000313" key="5">
    <source>
        <dbReference type="Proteomes" id="UP000824263"/>
    </source>
</evidence>
<sequence>MEMVKKERDYLFDNYKVFLIFLVVIGHFIEPSYTNNGFLYTLKWFIFSFHMPAFIFISGYFSKRELPLKDLVWKLAVPYLVYEVIYYLLYTLILHKPTSLDLLCPKFSLWYILALFVWRAFTPYVKKIPCHMILAIAAGLLIGCSDMKDNFLSIPRILVYYPFFLAGIHFQKEMVQRLRDRTMRILSACGVLAFTAYLIFDPFHKAYLPKIFYGRYNYDFLGQTTEEGILWRLFCYVIGFGLTFAFLALISAKQGPFSYIGARTMGIYLFHGLVYSCLKGTPLLKNVDTLPESLLLVTCCAALTLFLSAPLFTAFTNKVSNLRLSSRKLPAAPHLPTAPKLPAPERRFQNPPRKYV</sequence>
<comment type="caution">
    <text evidence="4">The sequence shown here is derived from an EMBL/GenBank/DDBJ whole genome shotgun (WGS) entry which is preliminary data.</text>
</comment>
<dbReference type="InterPro" id="IPR052734">
    <property type="entry name" value="Nod_factor_acetyltransferase"/>
</dbReference>